<dbReference type="HOGENOM" id="CLU_093038_0_0_9"/>
<reference evidence="3 4" key="1">
    <citation type="submission" date="2011-06" db="EMBL/GenBank/DDBJ databases">
        <authorList>
            <person name="Muzny D."/>
            <person name="Qin X."/>
            <person name="Deng J."/>
            <person name="Jiang H."/>
            <person name="Liu Y."/>
            <person name="Qu J."/>
            <person name="Song X.-Z."/>
            <person name="Zhang L."/>
            <person name="Thornton R."/>
            <person name="Coyle M."/>
            <person name="Francisco L."/>
            <person name="Jackson L."/>
            <person name="Javaid M."/>
            <person name="Korchina V."/>
            <person name="Kovar C."/>
            <person name="Mata R."/>
            <person name="Mathew T."/>
            <person name="Ngo R."/>
            <person name="Nguyen L."/>
            <person name="Nguyen N."/>
            <person name="Okwuonu G."/>
            <person name="Ongeri F."/>
            <person name="Pham C."/>
            <person name="Simmons D."/>
            <person name="Wilczek-Boney K."/>
            <person name="Hale W."/>
            <person name="Jakkamsetti A."/>
            <person name="Pham P."/>
            <person name="Ruth R."/>
            <person name="San Lucas F."/>
            <person name="Warren J."/>
            <person name="Zhang J."/>
            <person name="Zhao Z."/>
            <person name="Zhou C."/>
            <person name="Zhu D."/>
            <person name="Lee S."/>
            <person name="Bess C."/>
            <person name="Blankenburg K."/>
            <person name="Forbes L."/>
            <person name="Fu Q."/>
            <person name="Gubbala S."/>
            <person name="Hirani K."/>
            <person name="Jayaseelan J.C."/>
            <person name="Lara F."/>
            <person name="Munidasa M."/>
            <person name="Palculict T."/>
            <person name="Patil S."/>
            <person name="Pu L.-L."/>
            <person name="Saada N."/>
            <person name="Tang L."/>
            <person name="Weissenberger G."/>
            <person name="Zhu Y."/>
            <person name="Hemphill L."/>
            <person name="Shang Y."/>
            <person name="Youmans B."/>
            <person name="Ayvaz T."/>
            <person name="Ross M."/>
            <person name="Santibanez J."/>
            <person name="Aqrawi P."/>
            <person name="Gross S."/>
            <person name="Joshi V."/>
            <person name="Fowler G."/>
            <person name="Nazareth L."/>
            <person name="Reid J."/>
            <person name="Worley K."/>
            <person name="Petrosino J."/>
            <person name="Highlander S."/>
            <person name="Gibbs R."/>
        </authorList>
    </citation>
    <scope>NUCLEOTIDE SEQUENCE [LARGE SCALE GENOMIC DNA]</scope>
    <source>
        <strain evidence="3 4">ATCC 29427</strain>
    </source>
</reference>
<dbReference type="InterPro" id="IPR026272">
    <property type="entry name" value="SdpI"/>
</dbReference>
<dbReference type="GO" id="GO:0009636">
    <property type="term" value="P:response to toxic substance"/>
    <property type="evidence" value="ECO:0007669"/>
    <property type="project" value="TreeGrafter"/>
</dbReference>
<dbReference type="EMBL" id="AGBB01000057">
    <property type="protein sequence ID" value="EGY80240.1"/>
    <property type="molecule type" value="Genomic_DNA"/>
</dbReference>
<dbReference type="PANTHER" id="PTHR37810">
    <property type="entry name" value="IMMUNITY PROTEIN SDPI"/>
    <property type="match status" value="1"/>
</dbReference>
<dbReference type="PIRSF" id="PIRSF038959">
    <property type="entry name" value="SdpI"/>
    <property type="match status" value="1"/>
</dbReference>
<dbReference type="Pfam" id="PF13630">
    <property type="entry name" value="SdpI"/>
    <property type="match status" value="1"/>
</dbReference>
<protein>
    <recommendedName>
        <fullName evidence="2">DUF1648 domain-containing protein</fullName>
    </recommendedName>
</protein>
<evidence type="ECO:0000259" key="2">
    <source>
        <dbReference type="Pfam" id="PF07853"/>
    </source>
</evidence>
<evidence type="ECO:0000313" key="4">
    <source>
        <dbReference type="Proteomes" id="UP000003422"/>
    </source>
</evidence>
<dbReference type="Pfam" id="PF07853">
    <property type="entry name" value="DUF1648"/>
    <property type="match status" value="1"/>
</dbReference>
<dbReference type="AlphaFoldDB" id="G4D2K9"/>
<dbReference type="Proteomes" id="UP000003422">
    <property type="component" value="Unassembled WGS sequence"/>
</dbReference>
<keyword evidence="1" id="KW-0812">Transmembrane</keyword>
<keyword evidence="1" id="KW-0472">Membrane</keyword>
<feature type="transmembrane region" description="Helical" evidence="1">
    <location>
        <begin position="188"/>
        <end position="208"/>
    </location>
</feature>
<dbReference type="PATRIC" id="fig|997350.3.peg.617"/>
<proteinExistence type="predicted"/>
<dbReference type="InterPro" id="IPR025962">
    <property type="entry name" value="SdpI/YhfL"/>
</dbReference>
<feature type="transmembrane region" description="Helical" evidence="1">
    <location>
        <begin position="53"/>
        <end position="73"/>
    </location>
</feature>
<organism evidence="3 4">
    <name type="scientific">Peptoniphilus indolicus ATCC 29427</name>
    <dbReference type="NCBI Taxonomy" id="997350"/>
    <lineage>
        <taxon>Bacteria</taxon>
        <taxon>Bacillati</taxon>
        <taxon>Bacillota</taxon>
        <taxon>Tissierellia</taxon>
        <taxon>Tissierellales</taxon>
        <taxon>Peptoniphilaceae</taxon>
        <taxon>Peptoniphilus</taxon>
    </lineage>
</organism>
<feature type="transmembrane region" description="Helical" evidence="1">
    <location>
        <begin position="163"/>
        <end position="182"/>
    </location>
</feature>
<feature type="transmembrane region" description="Helical" evidence="1">
    <location>
        <begin position="115"/>
        <end position="134"/>
    </location>
</feature>
<keyword evidence="1" id="KW-1133">Transmembrane helix</keyword>
<dbReference type="PANTHER" id="PTHR37810:SF5">
    <property type="entry name" value="IMMUNITY PROTEIN SDPI"/>
    <property type="match status" value="1"/>
</dbReference>
<accession>G4D2K9</accession>
<gene>
    <name evidence="3" type="ORF">HMPREF9129_0639</name>
</gene>
<dbReference type="InterPro" id="IPR012867">
    <property type="entry name" value="DUF1648"/>
</dbReference>
<comment type="caution">
    <text evidence="3">The sequence shown here is derived from an EMBL/GenBank/DDBJ whole genome shotgun (WGS) entry which is preliminary data.</text>
</comment>
<feature type="domain" description="DUF1648" evidence="2">
    <location>
        <begin position="14"/>
        <end position="62"/>
    </location>
</feature>
<feature type="transmembrane region" description="Helical" evidence="1">
    <location>
        <begin position="85"/>
        <end position="109"/>
    </location>
</feature>
<name>G4D2K9_9FIRM</name>
<dbReference type="STRING" id="997350.HMPREF9129_0639"/>
<keyword evidence="4" id="KW-1185">Reference proteome</keyword>
<dbReference type="eggNOG" id="COG5658">
    <property type="taxonomic scope" value="Bacteria"/>
</dbReference>
<sequence length="216" mass="24531">MDMRNKKSVVISFLLLLVPLILGAIFYNKMPDMLPTHFGFDGTADKYSSKASALFNFPLIMVCVQALLIFQLNKDPRKKYQNEKLYVVSLYIIPILTLVISVITITIGLGAKVDVSKIVFIMISILFIVMGNFLPKAKRNYTMGIRNQWTLSSDYIWEKTHRVAGFSFVLSGIFGLICAIFLKNSAFVIFGMIILAVIVPTIYSYMLYEREQRGVK</sequence>
<evidence type="ECO:0000256" key="1">
    <source>
        <dbReference type="SAM" id="Phobius"/>
    </source>
</evidence>
<evidence type="ECO:0000313" key="3">
    <source>
        <dbReference type="EMBL" id="EGY80240.1"/>
    </source>
</evidence>